<accession>I4C087</accession>
<dbReference type="EMBL" id="CP003360">
    <property type="protein sequence ID" value="AFM22978.1"/>
    <property type="molecule type" value="Genomic_DNA"/>
</dbReference>
<keyword evidence="13" id="KW-1185">Reference proteome</keyword>
<reference evidence="13" key="1">
    <citation type="submission" date="2012-06" db="EMBL/GenBank/DDBJ databases">
        <title>Complete sequence of chromosome of Desulfomonile tiedjei DSM 6799.</title>
        <authorList>
            <person name="Lucas S."/>
            <person name="Copeland A."/>
            <person name="Lapidus A."/>
            <person name="Glavina del Rio T."/>
            <person name="Dalin E."/>
            <person name="Tice H."/>
            <person name="Bruce D."/>
            <person name="Goodwin L."/>
            <person name="Pitluck S."/>
            <person name="Peters L."/>
            <person name="Ovchinnikova G."/>
            <person name="Zeytun A."/>
            <person name="Lu M."/>
            <person name="Kyrpides N."/>
            <person name="Mavromatis K."/>
            <person name="Ivanova N."/>
            <person name="Brettin T."/>
            <person name="Detter J.C."/>
            <person name="Han C."/>
            <person name="Larimer F."/>
            <person name="Land M."/>
            <person name="Hauser L."/>
            <person name="Markowitz V."/>
            <person name="Cheng J.-F."/>
            <person name="Hugenholtz P."/>
            <person name="Woyke T."/>
            <person name="Wu D."/>
            <person name="Spring S."/>
            <person name="Schroeder M."/>
            <person name="Brambilla E."/>
            <person name="Klenk H.-P."/>
            <person name="Eisen J.A."/>
        </authorList>
    </citation>
    <scope>NUCLEOTIDE SEQUENCE [LARGE SCALE GENOMIC DNA]</scope>
    <source>
        <strain evidence="13">ATCC 49306 / DSM 6799 / DCB-1</strain>
    </source>
</reference>
<evidence type="ECO:0000256" key="6">
    <source>
        <dbReference type="ARBA" id="ARBA00023002"/>
    </source>
</evidence>
<keyword evidence="5" id="KW-0479">Metal-binding</keyword>
<comment type="cofactor">
    <cofactor evidence="1">
        <name>[4Fe-4S] cluster</name>
        <dbReference type="ChEBI" id="CHEBI:49883"/>
    </cofactor>
</comment>
<dbReference type="InterPro" id="IPR016041">
    <property type="entry name" value="Ac-CoA_synth_d_su_TIM-brl"/>
</dbReference>
<dbReference type="Pfam" id="PF03599">
    <property type="entry name" value="CdhD"/>
    <property type="match status" value="1"/>
</dbReference>
<dbReference type="GO" id="GO:0051539">
    <property type="term" value="F:4 iron, 4 sulfur cluster binding"/>
    <property type="evidence" value="ECO:0007669"/>
    <property type="project" value="UniProtKB-KW"/>
</dbReference>
<evidence type="ECO:0000313" key="13">
    <source>
        <dbReference type="Proteomes" id="UP000006055"/>
    </source>
</evidence>
<evidence type="ECO:0000256" key="5">
    <source>
        <dbReference type="ARBA" id="ARBA00022723"/>
    </source>
</evidence>
<evidence type="ECO:0000256" key="7">
    <source>
        <dbReference type="ARBA" id="ARBA00023004"/>
    </source>
</evidence>
<dbReference type="NCBIfam" id="NF003376">
    <property type="entry name" value="PRK04452.1-2"/>
    <property type="match status" value="1"/>
</dbReference>
<dbReference type="SUPFAM" id="SSF56821">
    <property type="entry name" value="Prismane protein-like"/>
    <property type="match status" value="1"/>
</dbReference>
<evidence type="ECO:0000259" key="11">
    <source>
        <dbReference type="Pfam" id="PF03599"/>
    </source>
</evidence>
<dbReference type="InterPro" id="IPR011254">
    <property type="entry name" value="Prismane-like_sf"/>
</dbReference>
<comment type="catalytic activity">
    <reaction evidence="9">
        <text>CO + 2 oxidized [2Fe-2S]-[ferredoxin] + H2O = 2 reduced [2Fe-2S]-[ferredoxin] + CO2 + 2 H(+)</text>
        <dbReference type="Rhea" id="RHEA:21040"/>
        <dbReference type="Rhea" id="RHEA-COMP:10000"/>
        <dbReference type="Rhea" id="RHEA-COMP:10001"/>
        <dbReference type="ChEBI" id="CHEBI:15377"/>
        <dbReference type="ChEBI" id="CHEBI:15378"/>
        <dbReference type="ChEBI" id="CHEBI:16526"/>
        <dbReference type="ChEBI" id="CHEBI:17245"/>
        <dbReference type="ChEBI" id="CHEBI:33737"/>
        <dbReference type="ChEBI" id="CHEBI:33738"/>
        <dbReference type="EC" id="1.2.7.4"/>
    </reaction>
</comment>
<dbReference type="AlphaFoldDB" id="I4C087"/>
<keyword evidence="3" id="KW-0004">4Fe-4S</keyword>
<evidence type="ECO:0000256" key="1">
    <source>
        <dbReference type="ARBA" id="ARBA00001966"/>
    </source>
</evidence>
<dbReference type="HOGENOM" id="CLU_283392_0_0_7"/>
<dbReference type="GO" id="GO:0043885">
    <property type="term" value="F:anaerobic carbon-monoxide dehydrogenase activity"/>
    <property type="evidence" value="ECO:0007669"/>
    <property type="project" value="UniProtKB-EC"/>
</dbReference>
<feature type="compositionally biased region" description="Low complexity" evidence="10">
    <location>
        <begin position="370"/>
        <end position="384"/>
    </location>
</feature>
<evidence type="ECO:0000256" key="9">
    <source>
        <dbReference type="ARBA" id="ARBA00048733"/>
    </source>
</evidence>
<sequence>MAELPKVKYSGKIREIKIGKPGCEITVGGETAYNFYSFEGKTPNAPKLALQVLDIVPEEWAAEALAPFKDVLGDPVAWAKKCVDEYKADAVCLWLTGTDPNGKNLSAEHAAKVAKEVAEAINVPLIVWGTSSDVKNTEVLKAVAEACAGLNVVIGPVTEGNYKQVGAAAIAYKHTVAANTPIDINLAKQLNILLENLGVPNDKILVDPTTGGVGYGMEYCYSIMERIRQAALTQNDDKLQYPIINNVAEEVWKTKEAKLSTDADPKLGEAGTRGINLEAITALSALQAGSDLLILRHPKTLEHIRKYISSIMVETTLDAMGVDLKLIEAAAPKAEPAAAKPAAAAPKPAEKPAPAPAPPKAAEPKEEKAPPVTKPAAPKAAAKPAVEEEEAIMGLTKDDVQGLKEMVGFFKALKTAMGADAPVAKAEGPAVVAPPPKKKEVGPADWTQYAIDTPTIEGLKKADREGYTTAFHRARTMTACPIGKGGTCCKICNMGPCRVLPPKGKDETPEERKKRTGLCGATPETIAARNFARMVAAGAAAHSDHGRHVAHTFLHAAKGELPDYQIKDIPKLFAIAMDYDIPTEGREIKDIAIDVGKRALQQYGQQDGEILNVKRAPLKRQEIWKQEGVIPAGIDRPVVEVMHMTHMGVNQEMEHIIRLATKCSLADGWGGSMIATDLSDILYGTPVPILGKVNLGCMKEDTVNIIVHGHEPSLSEIIVQAVQDPEMIAYAKSKGATGGISLGGICCTSNEILMRHGIPVAGNYLQQEIAVITGALEAIVVDVQCVMQGLAELAKCFHTQVVTTSPIAKMQGAYKHYSYDERYGLETAKAIVKDAIDNFPNRDKNKVSIPTEQQDMVVGFSHETISYMLGGMFRASYRPLNDNIINGRVRGLAGIVGCGNARVKNDYLHVELAKELIKNDVLVLTTGCSAIALGKAGLLTPEASKYCGAGLAEVCETVGIPPCLHMGSCVDNSRILMAATAVVRDGGLGDDISDLPAVGCAPEWMSEKAVSIGQYFVASGVYVLFGVGFPTINEDVCTNYLFKDIEKTYGGRWDFVEKDPYEMAKRIIAQIDAKRKALGIDKARERVLMDMAMRREIAG</sequence>
<dbReference type="EC" id="1.2.7.4" evidence="2"/>
<name>I4C087_DESTA</name>
<feature type="compositionally biased region" description="Low complexity" evidence="10">
    <location>
        <begin position="335"/>
        <end position="347"/>
    </location>
</feature>
<dbReference type="InterPro" id="IPR010047">
    <property type="entry name" value="CODH"/>
</dbReference>
<dbReference type="GO" id="GO:0006091">
    <property type="term" value="P:generation of precursor metabolites and energy"/>
    <property type="evidence" value="ECO:0007669"/>
    <property type="project" value="InterPro"/>
</dbReference>
<dbReference type="GO" id="GO:0016151">
    <property type="term" value="F:nickel cation binding"/>
    <property type="evidence" value="ECO:0007669"/>
    <property type="project" value="InterPro"/>
</dbReference>
<dbReference type="Gene3D" id="3.20.20.20">
    <property type="entry name" value="Dihydropteroate synthase-like"/>
    <property type="match status" value="1"/>
</dbReference>
<evidence type="ECO:0000256" key="8">
    <source>
        <dbReference type="ARBA" id="ARBA00023014"/>
    </source>
</evidence>
<evidence type="ECO:0000256" key="2">
    <source>
        <dbReference type="ARBA" id="ARBA00012819"/>
    </source>
</evidence>
<dbReference type="Gene3D" id="3.40.50.2030">
    <property type="match status" value="2"/>
</dbReference>
<dbReference type="PANTHER" id="PTHR30109">
    <property type="entry name" value="HYDROXYLAMINE REDUCTASE"/>
    <property type="match status" value="1"/>
</dbReference>
<dbReference type="PATRIC" id="fig|706587.4.peg.264"/>
<dbReference type="InterPro" id="IPR016099">
    <property type="entry name" value="Prismane-like_a/b-sand"/>
</dbReference>
<keyword evidence="8" id="KW-0411">Iron-sulfur</keyword>
<gene>
    <name evidence="12" type="ordered locus">Desti_0232</name>
</gene>
<dbReference type="OrthoDB" id="5478720at2"/>
<feature type="compositionally biased region" description="Pro residues" evidence="10">
    <location>
        <begin position="351"/>
        <end position="361"/>
    </location>
</feature>
<organism evidence="12 13">
    <name type="scientific">Desulfomonile tiedjei (strain ATCC 49306 / DSM 6799 / DCB-1)</name>
    <dbReference type="NCBI Taxonomy" id="706587"/>
    <lineage>
        <taxon>Bacteria</taxon>
        <taxon>Pseudomonadati</taxon>
        <taxon>Thermodesulfobacteriota</taxon>
        <taxon>Desulfomonilia</taxon>
        <taxon>Desulfomonilales</taxon>
        <taxon>Desulfomonilaceae</taxon>
        <taxon>Desulfomonile</taxon>
    </lineage>
</organism>
<evidence type="ECO:0000256" key="3">
    <source>
        <dbReference type="ARBA" id="ARBA00022485"/>
    </source>
</evidence>
<keyword evidence="7" id="KW-0408">Iron</keyword>
<dbReference type="eggNOG" id="COG1151">
    <property type="taxonomic scope" value="Bacteria"/>
</dbReference>
<dbReference type="PANTHER" id="PTHR30109:SF4">
    <property type="entry name" value="CARBON MONOXIDE DEHYDROGENASE"/>
    <property type="match status" value="1"/>
</dbReference>
<dbReference type="eggNOG" id="COG2069">
    <property type="taxonomic scope" value="Bacteria"/>
</dbReference>
<proteinExistence type="predicted"/>
<dbReference type="SUPFAM" id="SSF51717">
    <property type="entry name" value="Dihydropteroate synthetase-like"/>
    <property type="match status" value="1"/>
</dbReference>
<dbReference type="GO" id="GO:0050418">
    <property type="term" value="F:hydroxylamine reductase activity"/>
    <property type="evidence" value="ECO:0007669"/>
    <property type="project" value="TreeGrafter"/>
</dbReference>
<evidence type="ECO:0000256" key="10">
    <source>
        <dbReference type="SAM" id="MobiDB-lite"/>
    </source>
</evidence>
<dbReference type="Proteomes" id="UP000006055">
    <property type="component" value="Chromosome"/>
</dbReference>
<evidence type="ECO:0000256" key="4">
    <source>
        <dbReference type="ARBA" id="ARBA00022596"/>
    </source>
</evidence>
<dbReference type="InterPro" id="IPR004137">
    <property type="entry name" value="HCP/CODH"/>
</dbReference>
<dbReference type="GO" id="GO:0042542">
    <property type="term" value="P:response to hydrogen peroxide"/>
    <property type="evidence" value="ECO:0007669"/>
    <property type="project" value="TreeGrafter"/>
</dbReference>
<evidence type="ECO:0000313" key="12">
    <source>
        <dbReference type="EMBL" id="AFM22978.1"/>
    </source>
</evidence>
<keyword evidence="4" id="KW-0533">Nickel</keyword>
<dbReference type="RefSeq" id="WP_014808137.1">
    <property type="nucleotide sequence ID" value="NC_018025.1"/>
</dbReference>
<keyword evidence="6" id="KW-0560">Oxidoreductase</keyword>
<dbReference type="GO" id="GO:0004601">
    <property type="term" value="F:peroxidase activity"/>
    <property type="evidence" value="ECO:0007669"/>
    <property type="project" value="TreeGrafter"/>
</dbReference>
<protein>
    <recommendedName>
        <fullName evidence="2">anaerobic carbon-monoxide dehydrogenase</fullName>
        <ecNumber evidence="2">1.2.7.4</ecNumber>
    </recommendedName>
</protein>
<dbReference type="STRING" id="706587.Desti_0232"/>
<dbReference type="InterPro" id="IPR016101">
    <property type="entry name" value="CO_DH_a-bundle"/>
</dbReference>
<feature type="region of interest" description="Disordered" evidence="10">
    <location>
        <begin position="335"/>
        <end position="386"/>
    </location>
</feature>
<feature type="domain" description="CO dehydrogenase/acetyl-CoA synthase delta subunit TIM barrel" evidence="11">
    <location>
        <begin position="15"/>
        <end position="256"/>
    </location>
</feature>
<dbReference type="Gene3D" id="1.20.1270.30">
    <property type="match status" value="1"/>
</dbReference>
<dbReference type="Pfam" id="PF03063">
    <property type="entry name" value="Prismane"/>
    <property type="match status" value="1"/>
</dbReference>
<dbReference type="InterPro" id="IPR011005">
    <property type="entry name" value="Dihydropteroate_synth-like_sf"/>
</dbReference>
<dbReference type="KEGG" id="dti:Desti_0232"/>
<dbReference type="NCBIfam" id="TIGR01702">
    <property type="entry name" value="CO_DH_cata"/>
    <property type="match status" value="1"/>
</dbReference>